<dbReference type="GO" id="GO:0016740">
    <property type="term" value="F:transferase activity"/>
    <property type="evidence" value="ECO:0007669"/>
    <property type="project" value="UniProtKB-KW"/>
</dbReference>
<dbReference type="EMBL" id="KE525079">
    <property type="protein sequence ID" value="KFB41257.1"/>
    <property type="molecule type" value="Genomic_DNA"/>
</dbReference>
<dbReference type="VEuPathDB" id="VectorBase:ASIC008847"/>
<accession>A0A084VTG3</accession>
<evidence type="ECO:0000313" key="3">
    <source>
        <dbReference type="EnsemblMetazoa" id="ASIC008847-PA"/>
    </source>
</evidence>
<organism evidence="2">
    <name type="scientific">Anopheles sinensis</name>
    <name type="common">Mosquito</name>
    <dbReference type="NCBI Taxonomy" id="74873"/>
    <lineage>
        <taxon>Eukaryota</taxon>
        <taxon>Metazoa</taxon>
        <taxon>Ecdysozoa</taxon>
        <taxon>Arthropoda</taxon>
        <taxon>Hexapoda</taxon>
        <taxon>Insecta</taxon>
        <taxon>Pterygota</taxon>
        <taxon>Neoptera</taxon>
        <taxon>Endopterygota</taxon>
        <taxon>Diptera</taxon>
        <taxon>Nematocera</taxon>
        <taxon>Culicoidea</taxon>
        <taxon>Culicidae</taxon>
        <taxon>Anophelinae</taxon>
        <taxon>Anopheles</taxon>
    </lineage>
</organism>
<gene>
    <name evidence="2" type="ORF">ZHAS_00008847</name>
</gene>
<evidence type="ECO:0000313" key="2">
    <source>
        <dbReference type="EMBL" id="KFB41257.1"/>
    </source>
</evidence>
<protein>
    <submittedName>
        <fullName evidence="2 3">Maltose O-acetyltransferase</fullName>
    </submittedName>
</protein>
<proteinExistence type="predicted"/>
<keyword evidence="4" id="KW-1185">Reference proteome</keyword>
<reference evidence="3" key="2">
    <citation type="submission" date="2020-05" db="UniProtKB">
        <authorList>
            <consortium name="EnsemblMetazoa"/>
        </authorList>
    </citation>
    <scope>IDENTIFICATION</scope>
</reference>
<reference evidence="2 4" key="1">
    <citation type="journal article" date="2014" name="BMC Genomics">
        <title>Genome sequence of Anopheles sinensis provides insight into genetics basis of mosquito competence for malaria parasites.</title>
        <authorList>
            <person name="Zhou D."/>
            <person name="Zhang D."/>
            <person name="Ding G."/>
            <person name="Shi L."/>
            <person name="Hou Q."/>
            <person name="Ye Y."/>
            <person name="Xu Y."/>
            <person name="Zhou H."/>
            <person name="Xiong C."/>
            <person name="Li S."/>
            <person name="Yu J."/>
            <person name="Hong S."/>
            <person name="Yu X."/>
            <person name="Zou P."/>
            <person name="Chen C."/>
            <person name="Chang X."/>
            <person name="Wang W."/>
            <person name="Lv Y."/>
            <person name="Sun Y."/>
            <person name="Ma L."/>
            <person name="Shen B."/>
            <person name="Zhu C."/>
        </authorList>
    </citation>
    <scope>NUCLEOTIDE SEQUENCE [LARGE SCALE GENOMIC DNA]</scope>
</reference>
<dbReference type="AlphaFoldDB" id="A0A084VTG3"/>
<dbReference type="EMBL" id="ATLV01016351">
    <property type="status" value="NOT_ANNOTATED_CDS"/>
    <property type="molecule type" value="Genomic_DNA"/>
</dbReference>
<dbReference type="EnsemblMetazoa" id="ASIC008847-RA">
    <property type="protein sequence ID" value="ASIC008847-PA"/>
    <property type="gene ID" value="ASIC008847"/>
</dbReference>
<feature type="region of interest" description="Disordered" evidence="1">
    <location>
        <begin position="1"/>
        <end position="56"/>
    </location>
</feature>
<dbReference type="Proteomes" id="UP000030765">
    <property type="component" value="Unassembled WGS sequence"/>
</dbReference>
<sequence length="56" mass="5932">MPQPTSTMRRGVQPVQSSTRWGKGFEREGAETSLKTSSGGMPRHAVGETAAGDRGN</sequence>
<evidence type="ECO:0000313" key="4">
    <source>
        <dbReference type="Proteomes" id="UP000030765"/>
    </source>
</evidence>
<keyword evidence="2" id="KW-0808">Transferase</keyword>
<name>A0A084VTG3_ANOSI</name>
<feature type="compositionally biased region" description="Polar residues" evidence="1">
    <location>
        <begin position="1"/>
        <end position="20"/>
    </location>
</feature>
<evidence type="ECO:0000256" key="1">
    <source>
        <dbReference type="SAM" id="MobiDB-lite"/>
    </source>
</evidence>